<feature type="region of interest" description="Disordered" evidence="2">
    <location>
        <begin position="1"/>
        <end position="29"/>
    </location>
</feature>
<comment type="similarity">
    <text evidence="1">Belongs to the FAD-binding monooxygenase family.</text>
</comment>
<evidence type="ECO:0000256" key="1">
    <source>
        <dbReference type="ARBA" id="ARBA00010139"/>
    </source>
</evidence>
<dbReference type="EMBL" id="JAOPEN010000006">
    <property type="protein sequence ID" value="KAJ4856782.1"/>
    <property type="molecule type" value="Genomic_DNA"/>
</dbReference>
<dbReference type="RefSeq" id="XP_056025838.1">
    <property type="nucleotide sequence ID" value="XM_056177360.1"/>
</dbReference>
<dbReference type="SUPFAM" id="SSF51905">
    <property type="entry name" value="FAD/NAD(P)-binding domain"/>
    <property type="match status" value="3"/>
</dbReference>
<evidence type="ECO:0000313" key="3">
    <source>
        <dbReference type="EMBL" id="KAJ4856782.1"/>
    </source>
</evidence>
<organism evidence="3 4">
    <name type="scientific">Trichoderma breve</name>
    <dbReference type="NCBI Taxonomy" id="2034170"/>
    <lineage>
        <taxon>Eukaryota</taxon>
        <taxon>Fungi</taxon>
        <taxon>Dikarya</taxon>
        <taxon>Ascomycota</taxon>
        <taxon>Pezizomycotina</taxon>
        <taxon>Sordariomycetes</taxon>
        <taxon>Hypocreomycetidae</taxon>
        <taxon>Hypocreales</taxon>
        <taxon>Hypocreaceae</taxon>
        <taxon>Trichoderma</taxon>
    </lineage>
</organism>
<dbReference type="Pfam" id="PF13450">
    <property type="entry name" value="NAD_binding_8"/>
    <property type="match status" value="1"/>
</dbReference>
<dbReference type="GeneID" id="80872048"/>
<dbReference type="InterPro" id="IPR036188">
    <property type="entry name" value="FAD/NAD-bd_sf"/>
</dbReference>
<reference evidence="3" key="1">
    <citation type="submission" date="2022-09" db="EMBL/GenBank/DDBJ databases">
        <title>Chromosome-level assembly of Trichoderma breve T069, a fungus used in development of biopesticide product.</title>
        <authorList>
            <person name="Lin R."/>
            <person name="Liu T."/>
        </authorList>
    </citation>
    <scope>NUCLEOTIDE SEQUENCE</scope>
    <source>
        <strain evidence="3">T069</strain>
    </source>
</reference>
<feature type="compositionally biased region" description="Polar residues" evidence="2">
    <location>
        <begin position="15"/>
        <end position="29"/>
    </location>
</feature>
<dbReference type="AlphaFoldDB" id="A0A9W9B5F8"/>
<gene>
    <name evidence="3" type="ORF">T069G_10150</name>
</gene>
<keyword evidence="3" id="KW-0503">Monooxygenase</keyword>
<proteinExistence type="inferred from homology"/>
<keyword evidence="4" id="KW-1185">Reference proteome</keyword>
<dbReference type="PANTHER" id="PTHR42877:SF7">
    <property type="entry name" value="FLAVIN-BINDING MONOOXYGENASE-RELATED"/>
    <property type="match status" value="1"/>
</dbReference>
<dbReference type="Proteomes" id="UP001140511">
    <property type="component" value="Unassembled WGS sequence"/>
</dbReference>
<accession>A0A9W9B5F8</accession>
<sequence>MVPPSTTEVDLGLTNEKTNGSRIDTMSPKPQVSTVYPRVVENFRPMSVVIIGAGFSGIYCGVRIPERLRNVRLTIYEKNSGIGGTWHENRYPGCACDIPAHSYQYTFAPNPNWSRFYAPAAEICKYLESVAERYSVNRFIKTLHKVTNAKWKEDISKWEVTIKNLKTGETIVDIVDVVISARGMLNEPSWPDIPGLREMKIPVLHSAVWDDSITFEGKRIGIIGGGSSAIQIIPALQRVCGTHLSCFIRSTTWISRPFGDSVMTTLGLGSTDFSPEHKAKFTNDPQYYLNFRTIIERDGNSAHSLTFKDSETQRLAREDFTALMKEKLAKKPHILEVLMPNFSVGCRRLTPGPGYLEALGEDNVDFINTPISEATDTGLVLQNGEIKELDILVCATGFQTSAPPPFSVVGKHGQTMMKKFEPYPETYLSLATDDFPNYFMMLGPNAAIGTGPLTTMIEKTGDYIIKCIRKLQKENISSMEPKSARVKDFSEVIDRYFKDTVYIDKCSSWYKSKGGKGDRIVGIWPGSALHALETLRSPRWEDFNYVYNEETQTNRLSWLGDGWSAPQVNPEDGELAHFLQPAFVDLPASPYPEETVEYRQLPFSH</sequence>
<comment type="caution">
    <text evidence="3">The sequence shown here is derived from an EMBL/GenBank/DDBJ whole genome shotgun (WGS) entry which is preliminary data.</text>
</comment>
<dbReference type="InterPro" id="IPR051209">
    <property type="entry name" value="FAD-bind_Monooxygenase_sf"/>
</dbReference>
<keyword evidence="3" id="KW-0560">Oxidoreductase</keyword>
<evidence type="ECO:0000313" key="4">
    <source>
        <dbReference type="Proteomes" id="UP001140511"/>
    </source>
</evidence>
<dbReference type="PANTHER" id="PTHR42877">
    <property type="entry name" value="L-ORNITHINE N(5)-MONOOXYGENASE-RELATED"/>
    <property type="match status" value="1"/>
</dbReference>
<dbReference type="Gene3D" id="3.50.50.60">
    <property type="entry name" value="FAD/NAD(P)-binding domain"/>
    <property type="match status" value="2"/>
</dbReference>
<name>A0A9W9B5F8_9HYPO</name>
<dbReference type="GO" id="GO:0004497">
    <property type="term" value="F:monooxygenase activity"/>
    <property type="evidence" value="ECO:0007669"/>
    <property type="project" value="UniProtKB-KW"/>
</dbReference>
<evidence type="ECO:0000256" key="2">
    <source>
        <dbReference type="SAM" id="MobiDB-lite"/>
    </source>
</evidence>
<protein>
    <submittedName>
        <fullName evidence="3">Flavin-binding monooxygenase-like domain-containing protein</fullName>
    </submittedName>
</protein>